<protein>
    <submittedName>
        <fullName evidence="1">Uncharacterized protein</fullName>
    </submittedName>
</protein>
<accession>A0ABV8J0A0</accession>
<reference evidence="2" key="1">
    <citation type="journal article" date="2019" name="Int. J. Syst. Evol. Microbiol.">
        <title>The Global Catalogue of Microorganisms (GCM) 10K type strain sequencing project: providing services to taxonomists for standard genome sequencing and annotation.</title>
        <authorList>
            <consortium name="The Broad Institute Genomics Platform"/>
            <consortium name="The Broad Institute Genome Sequencing Center for Infectious Disease"/>
            <person name="Wu L."/>
            <person name="Ma J."/>
        </authorList>
    </citation>
    <scope>NUCLEOTIDE SEQUENCE [LARGE SCALE GENOMIC DNA]</scope>
    <source>
        <strain evidence="2">TBRC 5832</strain>
    </source>
</reference>
<dbReference type="Proteomes" id="UP001595867">
    <property type="component" value="Unassembled WGS sequence"/>
</dbReference>
<evidence type="ECO:0000313" key="1">
    <source>
        <dbReference type="EMBL" id="MFC4068667.1"/>
    </source>
</evidence>
<name>A0ABV8J0A0_9ACTN</name>
<keyword evidence="2" id="KW-1185">Reference proteome</keyword>
<proteinExistence type="predicted"/>
<organism evidence="1 2">
    <name type="scientific">Actinoplanes subglobosus</name>
    <dbReference type="NCBI Taxonomy" id="1547892"/>
    <lineage>
        <taxon>Bacteria</taxon>
        <taxon>Bacillati</taxon>
        <taxon>Actinomycetota</taxon>
        <taxon>Actinomycetes</taxon>
        <taxon>Micromonosporales</taxon>
        <taxon>Micromonosporaceae</taxon>
        <taxon>Actinoplanes</taxon>
    </lineage>
</organism>
<comment type="caution">
    <text evidence="1">The sequence shown here is derived from an EMBL/GenBank/DDBJ whole genome shotgun (WGS) entry which is preliminary data.</text>
</comment>
<sequence length="139" mass="15178">MEAALVADLCRSTLALSYPDEVEEVDAALARFGGGARRSPPVAMGVQLLPLADHLFAALMFLTGAAATHVAERGVDAVFNRVREFLGRRFDRRPPPPISAQDEQDVVIVLRRLLDEATPEEADRIGRAFIIVLRDESSP</sequence>
<dbReference type="EMBL" id="JBHSBL010000019">
    <property type="protein sequence ID" value="MFC4068667.1"/>
    <property type="molecule type" value="Genomic_DNA"/>
</dbReference>
<evidence type="ECO:0000313" key="2">
    <source>
        <dbReference type="Proteomes" id="UP001595867"/>
    </source>
</evidence>
<dbReference type="RefSeq" id="WP_378069558.1">
    <property type="nucleotide sequence ID" value="NZ_JBHSBL010000019.1"/>
</dbReference>
<gene>
    <name evidence="1" type="ORF">ACFO0C_27375</name>
</gene>